<feature type="compositionally biased region" description="Polar residues" evidence="1">
    <location>
        <begin position="199"/>
        <end position="220"/>
    </location>
</feature>
<keyword evidence="4" id="KW-1185">Reference proteome</keyword>
<dbReference type="OrthoDB" id="8927116at2759"/>
<evidence type="ECO:0000256" key="2">
    <source>
        <dbReference type="SAM" id="Phobius"/>
    </source>
</evidence>
<keyword evidence="2" id="KW-0472">Membrane</keyword>
<reference evidence="5" key="1">
    <citation type="submission" date="2025-08" db="UniProtKB">
        <authorList>
            <consortium name="RefSeq"/>
        </authorList>
    </citation>
    <scope>IDENTIFICATION</scope>
</reference>
<feature type="transmembrane region" description="Helical" evidence="2">
    <location>
        <begin position="338"/>
        <end position="360"/>
    </location>
</feature>
<evidence type="ECO:0000256" key="1">
    <source>
        <dbReference type="SAM" id="MobiDB-lite"/>
    </source>
</evidence>
<feature type="signal peptide" evidence="3">
    <location>
        <begin position="1"/>
        <end position="17"/>
    </location>
</feature>
<dbReference type="GO" id="GO:0005886">
    <property type="term" value="C:plasma membrane"/>
    <property type="evidence" value="ECO:0007669"/>
    <property type="project" value="TreeGrafter"/>
</dbReference>
<evidence type="ECO:0000313" key="5">
    <source>
        <dbReference type="RefSeq" id="XP_007953194.1"/>
    </source>
</evidence>
<feature type="region of interest" description="Disordered" evidence="1">
    <location>
        <begin position="391"/>
        <end position="430"/>
    </location>
</feature>
<dbReference type="Proteomes" id="UP000694850">
    <property type="component" value="Unplaced"/>
</dbReference>
<dbReference type="PANTHER" id="PTHR17384">
    <property type="entry name" value="P-SELECTIN GLYCOPROTEIN LIGAND-1"/>
    <property type="match status" value="1"/>
</dbReference>
<dbReference type="RefSeq" id="XP_007953194.1">
    <property type="nucleotide sequence ID" value="XM_007955003.1"/>
</dbReference>
<feature type="region of interest" description="Disordered" evidence="1">
    <location>
        <begin position="81"/>
        <end position="136"/>
    </location>
</feature>
<feature type="compositionally biased region" description="Low complexity" evidence="1">
    <location>
        <begin position="267"/>
        <end position="280"/>
    </location>
</feature>
<feature type="compositionally biased region" description="Acidic residues" evidence="1">
    <location>
        <begin position="47"/>
        <end position="56"/>
    </location>
</feature>
<dbReference type="PANTHER" id="PTHR17384:SF7">
    <property type="entry name" value="P-SELECTIN GLYCOPROTEIN LIGAND 1"/>
    <property type="match status" value="1"/>
</dbReference>
<dbReference type="InterPro" id="IPR026195">
    <property type="entry name" value="PSGL-1"/>
</dbReference>
<feature type="chain" id="PRO_5034049767" evidence="3">
    <location>
        <begin position="18"/>
        <end position="430"/>
    </location>
</feature>
<feature type="compositionally biased region" description="Basic and acidic residues" evidence="1">
    <location>
        <begin position="406"/>
        <end position="424"/>
    </location>
</feature>
<proteinExistence type="predicted"/>
<sequence length="430" mass="44323">MSLQLFLLLTLLGPGSSLHQPESWENRTSQAPGLLPTGGGREKPTTDDPEFDEDDYTWSTESSEMLDNNILAVTLGPETPTVMETLGQRGPAGPGSPEPGTVEPATRDSAGLGTGGAATGNLSTELATQGSPTAQDPLTTGLATAILPTTGASTVGVLPMEQNTTEALFTPSIGPTAMEALPTELVATGAHTKEPSATEALSTEPATTEALSTEPGTTEALSAEPATTEALSAEPGTTEALSVEPATTEALSTEPATMEASSTELVTTKGETTESATTSGLVMSPPVSSDTQSNTIVAVSKALNVSINQWRRQDLTVRSSVASSPTGVPDSIPVKQCLLAILILALVATIFLVCTVVLAIRLSRKNHTYPVRSYSPTEMVCISSLLPEGGEVPTASSANGGPPTAKDQDQKPELGEERDGDDLTLRSFLP</sequence>
<accession>A0A8B7AZZ5</accession>
<evidence type="ECO:0000256" key="3">
    <source>
        <dbReference type="SAM" id="SignalP"/>
    </source>
</evidence>
<feature type="compositionally biased region" description="Polar residues" evidence="1">
    <location>
        <begin position="125"/>
        <end position="136"/>
    </location>
</feature>
<keyword evidence="2" id="KW-1133">Transmembrane helix</keyword>
<dbReference type="GeneID" id="103209214"/>
<feature type="compositionally biased region" description="Polar residues" evidence="1">
    <location>
        <begin position="249"/>
        <end position="266"/>
    </location>
</feature>
<feature type="region of interest" description="Disordered" evidence="1">
    <location>
        <begin position="191"/>
        <end position="288"/>
    </location>
</feature>
<protein>
    <submittedName>
        <fullName evidence="5">P-selectin glycoprotein ligand 1</fullName>
    </submittedName>
</protein>
<organism evidence="4 5">
    <name type="scientific">Orycteropus afer afer</name>
    <dbReference type="NCBI Taxonomy" id="1230840"/>
    <lineage>
        <taxon>Eukaryota</taxon>
        <taxon>Metazoa</taxon>
        <taxon>Chordata</taxon>
        <taxon>Craniata</taxon>
        <taxon>Vertebrata</taxon>
        <taxon>Euteleostomi</taxon>
        <taxon>Mammalia</taxon>
        <taxon>Eutheria</taxon>
        <taxon>Afrotheria</taxon>
        <taxon>Tubulidentata</taxon>
        <taxon>Orycteropodidae</taxon>
        <taxon>Orycteropus</taxon>
    </lineage>
</organism>
<feature type="region of interest" description="Disordered" evidence="1">
    <location>
        <begin position="14"/>
        <end position="56"/>
    </location>
</feature>
<keyword evidence="2" id="KW-0812">Transmembrane</keyword>
<name>A0A8B7AZZ5_ORYAF</name>
<gene>
    <name evidence="5" type="primary">SELPLG</name>
</gene>
<keyword evidence="3" id="KW-0732">Signal</keyword>
<evidence type="ECO:0000313" key="4">
    <source>
        <dbReference type="Proteomes" id="UP000694850"/>
    </source>
</evidence>
<dbReference type="AlphaFoldDB" id="A0A8B7AZZ5"/>
<dbReference type="CTD" id="6404"/>
<dbReference type="GO" id="GO:0050901">
    <property type="term" value="P:leukocyte tethering or rolling"/>
    <property type="evidence" value="ECO:0007669"/>
    <property type="project" value="TreeGrafter"/>
</dbReference>